<dbReference type="InterPro" id="IPR044880">
    <property type="entry name" value="NCX_ion-bd_dom_sf"/>
</dbReference>
<dbReference type="GO" id="GO:0005886">
    <property type="term" value="C:plasma membrane"/>
    <property type="evidence" value="ECO:0007669"/>
    <property type="project" value="TreeGrafter"/>
</dbReference>
<dbReference type="PANTHER" id="PTHR10846">
    <property type="entry name" value="SODIUM/POTASSIUM/CALCIUM EXCHANGER"/>
    <property type="match status" value="1"/>
</dbReference>
<feature type="domain" description="Sodium/calcium exchanger membrane region" evidence="6">
    <location>
        <begin position="5"/>
        <end position="145"/>
    </location>
</feature>
<keyword evidence="3 5" id="KW-1133">Transmembrane helix</keyword>
<protein>
    <recommendedName>
        <fullName evidence="6">Sodium/calcium exchanger membrane region domain-containing protein</fullName>
    </recommendedName>
</protein>
<evidence type="ECO:0000256" key="3">
    <source>
        <dbReference type="ARBA" id="ARBA00022989"/>
    </source>
</evidence>
<proteinExistence type="predicted"/>
<feature type="transmembrane region" description="Helical" evidence="5">
    <location>
        <begin position="261"/>
        <end position="280"/>
    </location>
</feature>
<dbReference type="GO" id="GO:0005262">
    <property type="term" value="F:calcium channel activity"/>
    <property type="evidence" value="ECO:0007669"/>
    <property type="project" value="TreeGrafter"/>
</dbReference>
<dbReference type="Pfam" id="PF01699">
    <property type="entry name" value="Na_Ca_ex"/>
    <property type="match status" value="2"/>
</dbReference>
<evidence type="ECO:0000259" key="6">
    <source>
        <dbReference type="Pfam" id="PF01699"/>
    </source>
</evidence>
<evidence type="ECO:0000256" key="2">
    <source>
        <dbReference type="ARBA" id="ARBA00022692"/>
    </source>
</evidence>
<feature type="transmembrane region" description="Helical" evidence="5">
    <location>
        <begin position="199"/>
        <end position="223"/>
    </location>
</feature>
<feature type="transmembrane region" description="Helical" evidence="5">
    <location>
        <begin position="6"/>
        <end position="24"/>
    </location>
</feature>
<evidence type="ECO:0000256" key="5">
    <source>
        <dbReference type="SAM" id="Phobius"/>
    </source>
</evidence>
<feature type="transmembrane region" description="Helical" evidence="5">
    <location>
        <begin position="292"/>
        <end position="309"/>
    </location>
</feature>
<evidence type="ECO:0000313" key="8">
    <source>
        <dbReference type="Proteomes" id="UP000178109"/>
    </source>
</evidence>
<comment type="subcellular location">
    <subcellularLocation>
        <location evidence="1">Membrane</location>
        <topology evidence="1">Multi-pass membrane protein</topology>
    </subcellularLocation>
</comment>
<keyword evidence="4 5" id="KW-0472">Membrane</keyword>
<dbReference type="STRING" id="1798553.A3H70_02370"/>
<dbReference type="EMBL" id="MHKO01000011">
    <property type="protein sequence ID" value="OGY92881.1"/>
    <property type="molecule type" value="Genomic_DNA"/>
</dbReference>
<dbReference type="InterPro" id="IPR004837">
    <property type="entry name" value="NaCa_Exmemb"/>
</dbReference>
<feature type="transmembrane region" description="Helical" evidence="5">
    <location>
        <begin position="69"/>
        <end position="94"/>
    </location>
</feature>
<dbReference type="Proteomes" id="UP000178109">
    <property type="component" value="Unassembled WGS sequence"/>
</dbReference>
<feature type="transmembrane region" description="Helical" evidence="5">
    <location>
        <begin position="166"/>
        <end position="184"/>
    </location>
</feature>
<comment type="caution">
    <text evidence="7">The sequence shown here is derived from an EMBL/GenBank/DDBJ whole genome shotgun (WGS) entry which is preliminary data.</text>
</comment>
<feature type="transmembrane region" description="Helical" evidence="5">
    <location>
        <begin position="106"/>
        <end position="124"/>
    </location>
</feature>
<evidence type="ECO:0000256" key="4">
    <source>
        <dbReference type="ARBA" id="ARBA00023136"/>
    </source>
</evidence>
<dbReference type="GO" id="GO:0008273">
    <property type="term" value="F:calcium, potassium:sodium antiporter activity"/>
    <property type="evidence" value="ECO:0007669"/>
    <property type="project" value="TreeGrafter"/>
</dbReference>
<feature type="transmembrane region" description="Helical" evidence="5">
    <location>
        <begin position="235"/>
        <end position="255"/>
    </location>
</feature>
<keyword evidence="2 5" id="KW-0812">Transmembrane</keyword>
<evidence type="ECO:0000256" key="1">
    <source>
        <dbReference type="ARBA" id="ARBA00004141"/>
    </source>
</evidence>
<reference evidence="7 8" key="1">
    <citation type="journal article" date="2016" name="Nat. Commun.">
        <title>Thousands of microbial genomes shed light on interconnected biogeochemical processes in an aquifer system.</title>
        <authorList>
            <person name="Anantharaman K."/>
            <person name="Brown C.T."/>
            <person name="Hug L.A."/>
            <person name="Sharon I."/>
            <person name="Castelle C.J."/>
            <person name="Probst A.J."/>
            <person name="Thomas B.C."/>
            <person name="Singh A."/>
            <person name="Wilkins M.J."/>
            <person name="Karaoz U."/>
            <person name="Brodie E.L."/>
            <person name="Williams K.H."/>
            <person name="Hubbard S.S."/>
            <person name="Banfield J.F."/>
        </authorList>
    </citation>
    <scope>NUCLEOTIDE SEQUENCE [LARGE SCALE GENOMIC DNA]</scope>
</reference>
<sequence>MLAWVIILLILGLVALFKGADLIVDHASSLGAKLRLSVVGVGLTVVALAAVLPELTVAVMASARQAGDLIIGNALGATIFKIGAVLGIAALFNPISIHKGTLRHEVPFFFLYAVVIYFLGYDLLLTRQDGLILVLLAAVFVWYSIHESHQSFVSKFGSGYVRSHSWPFIFLGLALVVLGAKLFVDSSLVLAAKFGLSEFLIGILIVAIGTSAPELATMILASARHKAEVGVGNIIGSNVLHIFLVLGLAALIQPIKIHPDLLIFDFPMVVFFAILVSLMLKTSQRLTRLEGAFLVAGYIMYFVYSIKFWG</sequence>
<dbReference type="AlphaFoldDB" id="A0A1G2BUW4"/>
<feature type="domain" description="Sodium/calcium exchanger membrane region" evidence="6">
    <location>
        <begin position="165"/>
        <end position="306"/>
    </location>
</feature>
<dbReference type="InterPro" id="IPR004481">
    <property type="entry name" value="K/Na/Ca-exchanger"/>
</dbReference>
<name>A0A1G2BUW4_9BACT</name>
<gene>
    <name evidence="7" type="ORF">A3H70_02370</name>
</gene>
<evidence type="ECO:0000313" key="7">
    <source>
        <dbReference type="EMBL" id="OGY92881.1"/>
    </source>
</evidence>
<feature type="transmembrane region" description="Helical" evidence="5">
    <location>
        <begin position="36"/>
        <end position="63"/>
    </location>
</feature>
<accession>A0A1G2BUW4</accession>
<organism evidence="7 8">
    <name type="scientific">Candidatus Komeilibacteria bacterium RIFCSPLOWO2_02_FULL_48_11</name>
    <dbReference type="NCBI Taxonomy" id="1798553"/>
    <lineage>
        <taxon>Bacteria</taxon>
        <taxon>Candidatus Komeiliibacteriota</taxon>
    </lineage>
</organism>
<dbReference type="Gene3D" id="1.20.1420.30">
    <property type="entry name" value="NCX, central ion-binding region"/>
    <property type="match status" value="1"/>
</dbReference>
<dbReference type="PANTHER" id="PTHR10846:SF8">
    <property type="entry name" value="INNER MEMBRANE PROTEIN YRBG"/>
    <property type="match status" value="1"/>
</dbReference>
<dbReference type="GO" id="GO:0006874">
    <property type="term" value="P:intracellular calcium ion homeostasis"/>
    <property type="evidence" value="ECO:0007669"/>
    <property type="project" value="TreeGrafter"/>
</dbReference>